<evidence type="ECO:0000256" key="2">
    <source>
        <dbReference type="ARBA" id="ARBA00022723"/>
    </source>
</evidence>
<keyword evidence="6" id="KW-1185">Reference proteome</keyword>
<dbReference type="InterPro" id="IPR036663">
    <property type="entry name" value="Fumarylacetoacetase_C_sf"/>
</dbReference>
<dbReference type="eggNOG" id="KOG1535">
    <property type="taxonomic scope" value="Eukaryota"/>
</dbReference>
<dbReference type="OMA" id="CFVTSRE"/>
<feature type="domain" description="Fumarylacetoacetase-like C-terminal" evidence="4">
    <location>
        <begin position="73"/>
        <end position="320"/>
    </location>
</feature>
<sequence>MAPWTHLVHLVAEEDGQPYYARCTATTVPQVGEKVETFESVAALEAAAADGTTTPDRHVVRELLPPAAANVPIICIGLNYANHAQEASLEIPQSPPMWYKPPSALTGPGPIPIPPSAQTHFLDYEGELTIITGARPAKDLSVADAAAYILGYAVGNDLTARYWQAPSLQAGQFTYAKAFDAFAPLGVVVAHPDVLGLGVGVGVASRSNSSSIKEGSKEGSEREGEGEGNGEGASNGEGLKPPRISTRVNGKLVQASALDLLRGPAELLSFLSQGRTVPAGTAIMTGTPAGVGWFQRPRSSLRDGDVVEVAIEGVGSLRNVMVFE</sequence>
<feature type="compositionally biased region" description="Basic and acidic residues" evidence="3">
    <location>
        <begin position="214"/>
        <end position="225"/>
    </location>
</feature>
<dbReference type="OrthoDB" id="411064at2759"/>
<keyword evidence="5" id="KW-0378">Hydrolase</keyword>
<feature type="region of interest" description="Disordered" evidence="3">
    <location>
        <begin position="204"/>
        <end position="244"/>
    </location>
</feature>
<accession>K1XDC7</accession>
<proteinExistence type="inferred from homology"/>
<dbReference type="EMBL" id="JH921432">
    <property type="protein sequence ID" value="EKD18863.1"/>
    <property type="molecule type" value="Genomic_DNA"/>
</dbReference>
<dbReference type="Proteomes" id="UP000006753">
    <property type="component" value="Unassembled WGS sequence"/>
</dbReference>
<dbReference type="SUPFAM" id="SSF56529">
    <property type="entry name" value="FAH"/>
    <property type="match status" value="1"/>
</dbReference>
<evidence type="ECO:0000256" key="1">
    <source>
        <dbReference type="ARBA" id="ARBA00010211"/>
    </source>
</evidence>
<dbReference type="PANTHER" id="PTHR11820">
    <property type="entry name" value="ACYLPYRUVASE"/>
    <property type="match status" value="1"/>
</dbReference>
<dbReference type="STRING" id="1072389.K1XDC7"/>
<dbReference type="KEGG" id="mbe:MBM_03105"/>
<keyword evidence="2" id="KW-0479">Metal-binding</keyword>
<dbReference type="RefSeq" id="XP_007290994.1">
    <property type="nucleotide sequence ID" value="XM_007290932.1"/>
</dbReference>
<comment type="similarity">
    <text evidence="1">Belongs to the FAH family.</text>
</comment>
<gene>
    <name evidence="5" type="ORF">MBM_03105</name>
</gene>
<evidence type="ECO:0000313" key="6">
    <source>
        <dbReference type="Proteomes" id="UP000006753"/>
    </source>
</evidence>
<dbReference type="Gene3D" id="3.90.850.10">
    <property type="entry name" value="Fumarylacetoacetase-like, C-terminal domain"/>
    <property type="match status" value="1"/>
</dbReference>
<evidence type="ECO:0000256" key="3">
    <source>
        <dbReference type="SAM" id="MobiDB-lite"/>
    </source>
</evidence>
<dbReference type="GO" id="GO:0018773">
    <property type="term" value="F:acetylpyruvate hydrolase activity"/>
    <property type="evidence" value="ECO:0007669"/>
    <property type="project" value="TreeGrafter"/>
</dbReference>
<name>K1XDC7_MARBU</name>
<dbReference type="HOGENOM" id="CLU_028458_2_1_1"/>
<dbReference type="GO" id="GO:0046872">
    <property type="term" value="F:metal ion binding"/>
    <property type="evidence" value="ECO:0007669"/>
    <property type="project" value="UniProtKB-KW"/>
</dbReference>
<dbReference type="PANTHER" id="PTHR11820:SF86">
    <property type="entry name" value="FUMARYLACETOACETATE HYDROLASE FAMILY PROTEIN (AFU_ORTHOLOGUE AFUA_7G07000)"/>
    <property type="match status" value="1"/>
</dbReference>
<dbReference type="InParanoid" id="K1XDC7"/>
<evidence type="ECO:0000313" key="5">
    <source>
        <dbReference type="EMBL" id="EKD18863.1"/>
    </source>
</evidence>
<dbReference type="AlphaFoldDB" id="K1XDC7"/>
<protein>
    <submittedName>
        <fullName evidence="5">Fumarylacetoacetate hydrolase</fullName>
    </submittedName>
</protein>
<reference evidence="5 6" key="1">
    <citation type="journal article" date="2012" name="BMC Genomics">
        <title>Sequencing the genome of Marssonina brunnea reveals fungus-poplar co-evolution.</title>
        <authorList>
            <person name="Zhu S."/>
            <person name="Cao Y.-Z."/>
            <person name="Jiang C."/>
            <person name="Tan B.-Y."/>
            <person name="Wang Z."/>
            <person name="Feng S."/>
            <person name="Zhang L."/>
            <person name="Su X.-H."/>
            <person name="Brejova B."/>
            <person name="Vinar T."/>
            <person name="Xu M."/>
            <person name="Wang M.-X."/>
            <person name="Zhang S.-G."/>
            <person name="Huang M.-R."/>
            <person name="Wu R."/>
            <person name="Zhou Y."/>
        </authorList>
    </citation>
    <scope>NUCLEOTIDE SEQUENCE [LARGE SCALE GENOMIC DNA]</scope>
    <source>
        <strain evidence="5 6">MB_m1</strain>
    </source>
</reference>
<dbReference type="Pfam" id="PF01557">
    <property type="entry name" value="FAA_hydrolase"/>
    <property type="match status" value="1"/>
</dbReference>
<evidence type="ECO:0000259" key="4">
    <source>
        <dbReference type="Pfam" id="PF01557"/>
    </source>
</evidence>
<dbReference type="GeneID" id="18759040"/>
<organism evidence="5 6">
    <name type="scientific">Marssonina brunnea f. sp. multigermtubi (strain MB_m1)</name>
    <name type="common">Marssonina leaf spot fungus</name>
    <dbReference type="NCBI Taxonomy" id="1072389"/>
    <lineage>
        <taxon>Eukaryota</taxon>
        <taxon>Fungi</taxon>
        <taxon>Dikarya</taxon>
        <taxon>Ascomycota</taxon>
        <taxon>Pezizomycotina</taxon>
        <taxon>Leotiomycetes</taxon>
        <taxon>Helotiales</taxon>
        <taxon>Drepanopezizaceae</taxon>
        <taxon>Drepanopeziza</taxon>
    </lineage>
</organism>
<dbReference type="InterPro" id="IPR011234">
    <property type="entry name" value="Fumarylacetoacetase-like_C"/>
</dbReference>
<feature type="compositionally biased region" description="Low complexity" evidence="3">
    <location>
        <begin position="204"/>
        <end position="213"/>
    </location>
</feature>